<accession>A0A1W1V672</accession>
<name>A0A1W1V672_DESTI</name>
<dbReference type="AlphaFoldDB" id="A0A1W1V672"/>
<dbReference type="Proteomes" id="UP000192731">
    <property type="component" value="Unassembled WGS sequence"/>
</dbReference>
<dbReference type="OrthoDB" id="9135240at2"/>
<keyword evidence="2" id="KW-1185">Reference proteome</keyword>
<evidence type="ECO:0000313" key="1">
    <source>
        <dbReference type="EMBL" id="SMB88776.1"/>
    </source>
</evidence>
<reference evidence="1 2" key="1">
    <citation type="submission" date="2017-04" db="EMBL/GenBank/DDBJ databases">
        <authorList>
            <person name="Afonso C.L."/>
            <person name="Miller P.J."/>
            <person name="Scott M.A."/>
            <person name="Spackman E."/>
            <person name="Goraichik I."/>
            <person name="Dimitrov K.M."/>
            <person name="Suarez D.L."/>
            <person name="Swayne D.E."/>
        </authorList>
    </citation>
    <scope>NUCLEOTIDE SEQUENCE [LARGE SCALE GENOMIC DNA]</scope>
    <source>
        <strain evidence="1 2">DSM 11270</strain>
    </source>
</reference>
<sequence>MKNSNKINKALLASTYEIEMDLIKDWDGHLNDRMLKMGYKPKEGGYNSLDYHKAMKKLISVHPRKVHYSKEFSCPDECKSALNKLIADIENGKNLLPYMSKQVIKPTKNDGLLNDWNIHHFHLNEEYEKDTIFIKRSDWLLLAFVNEEGIYCLDVYPHKKPYLWSHIKMIEIIHNNWPELIEKNKLKGVVGLTEKIDDKSYSVLRKTNSTTLVEIGENKVYGLIGGGYASDGSSIEAVRTSDYWYNYIRKIELYILDEYQNFKRQMLPFDSCSMDKKLEIKLLTLTEEELILLEKRRNVIIKVNYNSGNIRMCKLSSLLDEFLYDSWENRFTYKLIL</sequence>
<dbReference type="RefSeq" id="WP_084052915.1">
    <property type="nucleotide sequence ID" value="NZ_FWWT01000016.1"/>
</dbReference>
<evidence type="ECO:0000313" key="2">
    <source>
        <dbReference type="Proteomes" id="UP000192731"/>
    </source>
</evidence>
<proteinExistence type="predicted"/>
<gene>
    <name evidence="1" type="ORF">SAMN00017405_0525</name>
</gene>
<organism evidence="1 2">
    <name type="scientific">Desulfonispora thiosulfatigenes DSM 11270</name>
    <dbReference type="NCBI Taxonomy" id="656914"/>
    <lineage>
        <taxon>Bacteria</taxon>
        <taxon>Bacillati</taxon>
        <taxon>Bacillota</taxon>
        <taxon>Clostridia</taxon>
        <taxon>Eubacteriales</taxon>
        <taxon>Peptococcaceae</taxon>
        <taxon>Desulfonispora</taxon>
    </lineage>
</organism>
<dbReference type="EMBL" id="FWWT01000016">
    <property type="protein sequence ID" value="SMB88776.1"/>
    <property type="molecule type" value="Genomic_DNA"/>
</dbReference>
<protein>
    <submittedName>
        <fullName evidence="1">Uncharacterized protein</fullName>
    </submittedName>
</protein>